<sequence length="190" mass="20926">MAVVDIWAGGSSTSFLLASFHPSLPLLLGCSDLRSGASVVVLCVNCVCPRLEGVLLYAAASGDSCVGVRCSGIWAMTLRPGSVAMTQTHYKKYLLQQLSDVLLLALGWPLKYAVNSISSSIRLKDWVLTEAAVLFQFQLSTVAIGERRDGLFLNSSMATWWYTNPDIPEAREIQKRYWNQVTIIIHRVDS</sequence>
<name>A0A5J9WAM8_9POAL</name>
<dbReference type="EMBL" id="RWGY01000004">
    <property type="protein sequence ID" value="TVU45056.1"/>
    <property type="molecule type" value="Genomic_DNA"/>
</dbReference>
<keyword evidence="2" id="KW-1185">Reference proteome</keyword>
<feature type="non-terminal residue" evidence="1">
    <location>
        <position position="1"/>
    </location>
</feature>
<reference evidence="1 2" key="1">
    <citation type="journal article" date="2019" name="Sci. Rep.">
        <title>A high-quality genome of Eragrostis curvula grass provides insights into Poaceae evolution and supports new strategies to enhance forage quality.</title>
        <authorList>
            <person name="Carballo J."/>
            <person name="Santos B.A.C.M."/>
            <person name="Zappacosta D."/>
            <person name="Garbus I."/>
            <person name="Selva J.P."/>
            <person name="Gallo C.A."/>
            <person name="Diaz A."/>
            <person name="Albertini E."/>
            <person name="Caccamo M."/>
            <person name="Echenique V."/>
        </authorList>
    </citation>
    <scope>NUCLEOTIDE SEQUENCE [LARGE SCALE GENOMIC DNA]</scope>
    <source>
        <strain evidence="2">cv. Victoria</strain>
        <tissue evidence="1">Leaf</tissue>
    </source>
</reference>
<dbReference type="Gramene" id="TVU45056">
    <property type="protein sequence ID" value="TVU45056"/>
    <property type="gene ID" value="EJB05_04526"/>
</dbReference>
<organism evidence="1 2">
    <name type="scientific">Eragrostis curvula</name>
    <name type="common">weeping love grass</name>
    <dbReference type="NCBI Taxonomy" id="38414"/>
    <lineage>
        <taxon>Eukaryota</taxon>
        <taxon>Viridiplantae</taxon>
        <taxon>Streptophyta</taxon>
        <taxon>Embryophyta</taxon>
        <taxon>Tracheophyta</taxon>
        <taxon>Spermatophyta</taxon>
        <taxon>Magnoliopsida</taxon>
        <taxon>Liliopsida</taxon>
        <taxon>Poales</taxon>
        <taxon>Poaceae</taxon>
        <taxon>PACMAD clade</taxon>
        <taxon>Chloridoideae</taxon>
        <taxon>Eragrostideae</taxon>
        <taxon>Eragrostidinae</taxon>
        <taxon>Eragrostis</taxon>
    </lineage>
</organism>
<evidence type="ECO:0000313" key="2">
    <source>
        <dbReference type="Proteomes" id="UP000324897"/>
    </source>
</evidence>
<gene>
    <name evidence="1" type="ORF">EJB05_04526</name>
</gene>
<dbReference type="Proteomes" id="UP000324897">
    <property type="component" value="Chromosome 5"/>
</dbReference>
<proteinExistence type="predicted"/>
<accession>A0A5J9WAM8</accession>
<protein>
    <submittedName>
        <fullName evidence="1">Uncharacterized protein</fullName>
    </submittedName>
</protein>
<dbReference type="AlphaFoldDB" id="A0A5J9WAM8"/>
<comment type="caution">
    <text evidence="1">The sequence shown here is derived from an EMBL/GenBank/DDBJ whole genome shotgun (WGS) entry which is preliminary data.</text>
</comment>
<evidence type="ECO:0000313" key="1">
    <source>
        <dbReference type="EMBL" id="TVU45056.1"/>
    </source>
</evidence>